<reference evidence="2" key="1">
    <citation type="journal article" date="2017" name="Nat. Microbiol.">
        <title>Global analysis of biosynthetic gene clusters reveals vast potential of secondary metabolite production in Penicillium species.</title>
        <authorList>
            <person name="Nielsen J.C."/>
            <person name="Grijseels S."/>
            <person name="Prigent S."/>
            <person name="Ji B."/>
            <person name="Dainat J."/>
            <person name="Nielsen K.F."/>
            <person name="Frisvad J.C."/>
            <person name="Workman M."/>
            <person name="Nielsen J."/>
        </authorList>
    </citation>
    <scope>NUCLEOTIDE SEQUENCE [LARGE SCALE GENOMIC DNA]</scope>
    <source>
        <strain evidence="2">IBT 31811</strain>
    </source>
</reference>
<dbReference type="AlphaFoldDB" id="A0A1V6QPL2"/>
<evidence type="ECO:0000313" key="1">
    <source>
        <dbReference type="EMBL" id="OQD90892.1"/>
    </source>
</evidence>
<sequence>MGYASKVPYPQDLWERVKAARHLKSQRDVSPENPVSYVFLVIYDCWNGDEFGGGEAVSGVYGSLEKANKAALDLFAEKHPECFEIDEEMSNWYHKHTENIIENEGEEDTVAWDVNKNGEVLVEAKGSEEFGEHYGVRVEAKKLQ</sequence>
<keyword evidence="2" id="KW-1185">Reference proteome</keyword>
<accession>A0A1V6QPL2</accession>
<organism evidence="1 2">
    <name type="scientific">Penicillium antarcticum</name>
    <dbReference type="NCBI Taxonomy" id="416450"/>
    <lineage>
        <taxon>Eukaryota</taxon>
        <taxon>Fungi</taxon>
        <taxon>Dikarya</taxon>
        <taxon>Ascomycota</taxon>
        <taxon>Pezizomycotina</taxon>
        <taxon>Eurotiomycetes</taxon>
        <taxon>Eurotiomycetidae</taxon>
        <taxon>Eurotiales</taxon>
        <taxon>Aspergillaceae</taxon>
        <taxon>Penicillium</taxon>
    </lineage>
</organism>
<evidence type="ECO:0000313" key="2">
    <source>
        <dbReference type="Proteomes" id="UP000191672"/>
    </source>
</evidence>
<name>A0A1V6QPL2_9EURO</name>
<protein>
    <submittedName>
        <fullName evidence="1">Uncharacterized protein</fullName>
    </submittedName>
</protein>
<dbReference type="EMBL" id="MDYN01000001">
    <property type="protein sequence ID" value="OQD90892.1"/>
    <property type="molecule type" value="Genomic_DNA"/>
</dbReference>
<proteinExistence type="predicted"/>
<comment type="caution">
    <text evidence="1">The sequence shown here is derived from an EMBL/GenBank/DDBJ whole genome shotgun (WGS) entry which is preliminary data.</text>
</comment>
<gene>
    <name evidence="1" type="ORF">PENANT_c001G03952</name>
</gene>
<dbReference type="Proteomes" id="UP000191672">
    <property type="component" value="Unassembled WGS sequence"/>
</dbReference>